<protein>
    <submittedName>
        <fullName evidence="9">Uncharacterized protein</fullName>
    </submittedName>
</protein>
<evidence type="ECO:0000256" key="2">
    <source>
        <dbReference type="ARBA" id="ARBA00022622"/>
    </source>
</evidence>
<evidence type="ECO:0000256" key="7">
    <source>
        <dbReference type="ARBA" id="ARBA00023180"/>
    </source>
</evidence>
<dbReference type="GO" id="GO:0032222">
    <property type="term" value="P:regulation of synaptic transmission, cholinergic"/>
    <property type="evidence" value="ECO:0007669"/>
    <property type="project" value="InterPro"/>
</dbReference>
<reference evidence="9 10" key="1">
    <citation type="journal article" date="2018" name="Elife">
        <title>Firefly genomes illuminate parallel origins of bioluminescence in beetles.</title>
        <authorList>
            <person name="Fallon T.R."/>
            <person name="Lower S.E."/>
            <person name="Chang C.H."/>
            <person name="Bessho-Uehara M."/>
            <person name="Martin G.J."/>
            <person name="Bewick A.J."/>
            <person name="Behringer M."/>
            <person name="Debat H.J."/>
            <person name="Wong I."/>
            <person name="Day J.C."/>
            <person name="Suvorov A."/>
            <person name="Silva C.J."/>
            <person name="Stanger-Hall K.F."/>
            <person name="Hall D.W."/>
            <person name="Schmitz R.J."/>
            <person name="Nelson D.R."/>
            <person name="Lewis S.M."/>
            <person name="Shigenobu S."/>
            <person name="Bybee S.M."/>
            <person name="Larracuente A.M."/>
            <person name="Oba Y."/>
            <person name="Weng J.K."/>
        </authorList>
    </citation>
    <scope>NUCLEOTIDE SEQUENCE [LARGE SCALE GENOMIC DNA]</scope>
    <source>
        <strain evidence="9">1611_PpyrPB1</strain>
        <tissue evidence="9">Whole body</tissue>
    </source>
</reference>
<comment type="subcellular location">
    <subcellularLocation>
        <location evidence="1">Membrane</location>
        <topology evidence="1">Lipid-anchor</topology>
        <topology evidence="1">GPI-anchor</topology>
    </subcellularLocation>
</comment>
<dbReference type="EMBL" id="VVIM01000010">
    <property type="protein sequence ID" value="KAB0792546.1"/>
    <property type="molecule type" value="Genomic_DNA"/>
</dbReference>
<dbReference type="InterPro" id="IPR031424">
    <property type="entry name" value="QVR-like"/>
</dbReference>
<dbReference type="GO" id="GO:0098552">
    <property type="term" value="C:side of membrane"/>
    <property type="evidence" value="ECO:0007669"/>
    <property type="project" value="UniProtKB-KW"/>
</dbReference>
<keyword evidence="4" id="KW-0732">Signal</keyword>
<evidence type="ECO:0000256" key="4">
    <source>
        <dbReference type="ARBA" id="ARBA00022729"/>
    </source>
</evidence>
<accession>A0A5N4A5D2</accession>
<keyword evidence="7" id="KW-0325">Glycoprotein</keyword>
<evidence type="ECO:0000256" key="3">
    <source>
        <dbReference type="ARBA" id="ARBA00022692"/>
    </source>
</evidence>
<keyword evidence="3" id="KW-0812">Transmembrane</keyword>
<comment type="caution">
    <text evidence="9">The sequence shown here is derived from an EMBL/GenBank/DDBJ whole genome shotgun (WGS) entry which is preliminary data.</text>
</comment>
<dbReference type="InterPro" id="IPR050975">
    <property type="entry name" value="Sleep_regulator"/>
</dbReference>
<keyword evidence="10" id="KW-1185">Reference proteome</keyword>
<keyword evidence="2" id="KW-0336">GPI-anchor</keyword>
<proteinExistence type="predicted"/>
<keyword evidence="5" id="KW-1133">Transmembrane helix</keyword>
<evidence type="ECO:0000313" key="10">
    <source>
        <dbReference type="Proteomes" id="UP000327044"/>
    </source>
</evidence>
<dbReference type="AlphaFoldDB" id="A0A5N4A5D2"/>
<sequence length="142" mass="15840">MYRLVTNNNGAVYARISQIAPEFTMASKVVLALFLLVSYAASISALDCFDCTNKYDSDCTSGQSQNYETCADLSAYNATAWCISVSLADPWVQPLEVITNRSCYWMKKEDGDDICKDLEKSYVNVTQCKYCNTDKCNNSPIV</sequence>
<dbReference type="Pfam" id="PF17064">
    <property type="entry name" value="QVR"/>
    <property type="match status" value="1"/>
</dbReference>
<gene>
    <name evidence="9" type="ORF">PPYR_14505</name>
</gene>
<evidence type="ECO:0000256" key="8">
    <source>
        <dbReference type="ARBA" id="ARBA00023288"/>
    </source>
</evidence>
<name>A0A5N4A5D2_PHOPY</name>
<dbReference type="GO" id="GO:0030431">
    <property type="term" value="P:sleep"/>
    <property type="evidence" value="ECO:0007669"/>
    <property type="project" value="InterPro"/>
</dbReference>
<dbReference type="PANTHER" id="PTHR33562:SF2">
    <property type="entry name" value="PROTEIN QUIVER"/>
    <property type="match status" value="1"/>
</dbReference>
<keyword evidence="6" id="KW-0472">Membrane</keyword>
<dbReference type="InParanoid" id="A0A5N4A5D2"/>
<evidence type="ECO:0000256" key="5">
    <source>
        <dbReference type="ARBA" id="ARBA00022989"/>
    </source>
</evidence>
<evidence type="ECO:0000313" key="9">
    <source>
        <dbReference type="EMBL" id="KAB0792546.1"/>
    </source>
</evidence>
<dbReference type="PANTHER" id="PTHR33562">
    <property type="entry name" value="ATILLA, ISOFORM B-RELATED-RELATED"/>
    <property type="match status" value="1"/>
</dbReference>
<dbReference type="Proteomes" id="UP000327044">
    <property type="component" value="Unassembled WGS sequence"/>
</dbReference>
<evidence type="ECO:0000256" key="6">
    <source>
        <dbReference type="ARBA" id="ARBA00023136"/>
    </source>
</evidence>
<keyword evidence="8" id="KW-0449">Lipoprotein</keyword>
<evidence type="ECO:0000256" key="1">
    <source>
        <dbReference type="ARBA" id="ARBA00004589"/>
    </source>
</evidence>
<organism evidence="9 10">
    <name type="scientific">Photinus pyralis</name>
    <name type="common">Common eastern firefly</name>
    <name type="synonym">Lampyris pyralis</name>
    <dbReference type="NCBI Taxonomy" id="7054"/>
    <lineage>
        <taxon>Eukaryota</taxon>
        <taxon>Metazoa</taxon>
        <taxon>Ecdysozoa</taxon>
        <taxon>Arthropoda</taxon>
        <taxon>Hexapoda</taxon>
        <taxon>Insecta</taxon>
        <taxon>Pterygota</taxon>
        <taxon>Neoptera</taxon>
        <taxon>Endopterygota</taxon>
        <taxon>Coleoptera</taxon>
        <taxon>Polyphaga</taxon>
        <taxon>Elateriformia</taxon>
        <taxon>Elateroidea</taxon>
        <taxon>Lampyridae</taxon>
        <taxon>Lampyrinae</taxon>
        <taxon>Photinus</taxon>
    </lineage>
</organism>